<accession>A0A9P8C0R1</accession>
<dbReference type="Pfam" id="PF07732">
    <property type="entry name" value="Cu-oxidase_3"/>
    <property type="match status" value="1"/>
</dbReference>
<dbReference type="GO" id="GO:0016491">
    <property type="term" value="F:oxidoreductase activity"/>
    <property type="evidence" value="ECO:0007669"/>
    <property type="project" value="InterPro"/>
</dbReference>
<dbReference type="InterPro" id="IPR011707">
    <property type="entry name" value="Cu-oxidase-like_N"/>
</dbReference>
<evidence type="ECO:0000313" key="6">
    <source>
        <dbReference type="EMBL" id="KAG9229152.1"/>
    </source>
</evidence>
<organism evidence="6 7">
    <name type="scientific">Amylocarpus encephaloides</name>
    <dbReference type="NCBI Taxonomy" id="45428"/>
    <lineage>
        <taxon>Eukaryota</taxon>
        <taxon>Fungi</taxon>
        <taxon>Dikarya</taxon>
        <taxon>Ascomycota</taxon>
        <taxon>Pezizomycotina</taxon>
        <taxon>Leotiomycetes</taxon>
        <taxon>Helotiales</taxon>
        <taxon>Helotiales incertae sedis</taxon>
        <taxon>Amylocarpus</taxon>
    </lineage>
</organism>
<proteinExistence type="inferred from homology"/>
<dbReference type="EMBL" id="MU251808">
    <property type="protein sequence ID" value="KAG9229152.1"/>
    <property type="molecule type" value="Genomic_DNA"/>
</dbReference>
<keyword evidence="2" id="KW-0186">Copper</keyword>
<comment type="similarity">
    <text evidence="1">Belongs to the multicopper oxidase family.</text>
</comment>
<evidence type="ECO:0000313" key="7">
    <source>
        <dbReference type="Proteomes" id="UP000824998"/>
    </source>
</evidence>
<dbReference type="InterPro" id="IPR011706">
    <property type="entry name" value="Cu-oxidase_C"/>
</dbReference>
<dbReference type="Pfam" id="PF07731">
    <property type="entry name" value="Cu-oxidase_2"/>
    <property type="match status" value="1"/>
</dbReference>
<keyword evidence="3" id="KW-0732">Signal</keyword>
<evidence type="ECO:0000259" key="4">
    <source>
        <dbReference type="Pfam" id="PF07731"/>
    </source>
</evidence>
<evidence type="ECO:0000259" key="5">
    <source>
        <dbReference type="Pfam" id="PF07732"/>
    </source>
</evidence>
<comment type="caution">
    <text evidence="6">The sequence shown here is derived from an EMBL/GenBank/DDBJ whole genome shotgun (WGS) entry which is preliminary data.</text>
</comment>
<dbReference type="InterPro" id="IPR008972">
    <property type="entry name" value="Cupredoxin"/>
</dbReference>
<dbReference type="SUPFAM" id="SSF49503">
    <property type="entry name" value="Cupredoxins"/>
    <property type="match status" value="3"/>
</dbReference>
<dbReference type="PANTHER" id="PTHR48267">
    <property type="entry name" value="CUPREDOXIN SUPERFAMILY PROTEIN"/>
    <property type="match status" value="1"/>
</dbReference>
<feature type="chain" id="PRO_5040342007" evidence="3">
    <location>
        <begin position="20"/>
        <end position="584"/>
    </location>
</feature>
<feature type="signal peptide" evidence="3">
    <location>
        <begin position="1"/>
        <end position="19"/>
    </location>
</feature>
<dbReference type="PANTHER" id="PTHR48267:SF1">
    <property type="entry name" value="BILIRUBIN OXIDASE"/>
    <property type="match status" value="1"/>
</dbReference>
<gene>
    <name evidence="6" type="ORF">BJ875DRAFT_508108</name>
</gene>
<dbReference type="GO" id="GO:0005507">
    <property type="term" value="F:copper ion binding"/>
    <property type="evidence" value="ECO:0007669"/>
    <property type="project" value="InterPro"/>
</dbReference>
<reference evidence="6" key="1">
    <citation type="journal article" date="2021" name="IMA Fungus">
        <title>Genomic characterization of three marine fungi, including Emericellopsis atlantica sp. nov. with signatures of a generalist lifestyle and marine biomass degradation.</title>
        <authorList>
            <person name="Hagestad O.C."/>
            <person name="Hou L."/>
            <person name="Andersen J.H."/>
            <person name="Hansen E.H."/>
            <person name="Altermark B."/>
            <person name="Li C."/>
            <person name="Kuhnert E."/>
            <person name="Cox R.J."/>
            <person name="Crous P.W."/>
            <person name="Spatafora J.W."/>
            <person name="Lail K."/>
            <person name="Amirebrahimi M."/>
            <person name="Lipzen A."/>
            <person name="Pangilinan J."/>
            <person name="Andreopoulos W."/>
            <person name="Hayes R.D."/>
            <person name="Ng V."/>
            <person name="Grigoriev I.V."/>
            <person name="Jackson S.A."/>
            <person name="Sutton T.D.S."/>
            <person name="Dobson A.D.W."/>
            <person name="Rama T."/>
        </authorList>
    </citation>
    <scope>NUCLEOTIDE SEQUENCE</scope>
    <source>
        <strain evidence="6">TRa018bII</strain>
    </source>
</reference>
<keyword evidence="7" id="KW-1185">Reference proteome</keyword>
<evidence type="ECO:0000256" key="3">
    <source>
        <dbReference type="SAM" id="SignalP"/>
    </source>
</evidence>
<sequence length="584" mass="64795">MGSISLLLSSAAVVGLAQAAVIGWKSPVYTNTFAAELPIPTVIKPSTSYTNTENGRITEFYELEIKSFERQIYPDIKATTFWGYNGLAPGPTFKVTKGVEAVVRVKNTIEQEQSVHLHGSFSRSPFDGWALDTIKTGEYKDYYYPNQQNARTLWYHDHAEGKTQLNVNHGLAGMYLIEDPAMSAKLALPQGNYDIPLVLDSKQFDAGGQIAPPNLHGDVIMVNAQPWPFLNVENRKYRFRMLNGSPARGFKLTLVDEADTTATALEFTVVGSDSGFLSESVKTKEIILGQAERYEIVIDFEQYEGKNLTLKNARDFNGEEDYPQTDKVMQFRVGTTTTSQDGNGAVPLKLVDLEKFEDHPTVDQTYTFAFDLAKGKWLINGVGFSDGNPGRVLASPKQGTVQRWKIVNPNDGRVFAPHPVHVHLVDFQVMSRVGGRGVVAEYEQKSLKDVVYVAPGETVEVLANFAPWSGLYMFHCHNLGHEDNDMMAAFDATQVDLTELGYPQDILFNDPMAPDYRPQKFTVTDLDDIKVNTLPQFQKSNAYPDVPDFESALSSWHKTHVASSTAAVAPRTLATVVKARPTST</sequence>
<dbReference type="InterPro" id="IPR045087">
    <property type="entry name" value="Cu-oxidase_fam"/>
</dbReference>
<name>A0A9P8C0R1_9HELO</name>
<feature type="domain" description="Plastocyanin-like" evidence="4">
    <location>
        <begin position="378"/>
        <end position="492"/>
    </location>
</feature>
<feature type="domain" description="Plastocyanin-like" evidence="5">
    <location>
        <begin position="71"/>
        <end position="181"/>
    </location>
</feature>
<evidence type="ECO:0000256" key="2">
    <source>
        <dbReference type="ARBA" id="ARBA00023008"/>
    </source>
</evidence>
<dbReference type="Proteomes" id="UP000824998">
    <property type="component" value="Unassembled WGS sequence"/>
</dbReference>
<dbReference type="AlphaFoldDB" id="A0A9P8C0R1"/>
<dbReference type="OrthoDB" id="262547at2759"/>
<protein>
    <submittedName>
        <fullName evidence="6">Bilirubin oxidase</fullName>
    </submittedName>
</protein>
<evidence type="ECO:0000256" key="1">
    <source>
        <dbReference type="ARBA" id="ARBA00010609"/>
    </source>
</evidence>
<dbReference type="Gene3D" id="2.60.40.420">
    <property type="entry name" value="Cupredoxins - blue copper proteins"/>
    <property type="match status" value="3"/>
</dbReference>